<dbReference type="AlphaFoldDB" id="A0ABD2JL88"/>
<feature type="chain" id="PRO_5044894326" evidence="2">
    <location>
        <begin position="25"/>
        <end position="152"/>
    </location>
</feature>
<reference evidence="3 4" key="1">
    <citation type="submission" date="2024-10" db="EMBL/GenBank/DDBJ databases">
        <authorList>
            <person name="Kim D."/>
        </authorList>
    </citation>
    <scope>NUCLEOTIDE SEQUENCE [LARGE SCALE GENOMIC DNA]</scope>
    <source>
        <strain evidence="3">Taebaek</strain>
    </source>
</reference>
<sequence>MFSFRLPFILSLFLLVIFAKNVHGNGTASEPASPSSLSQDELLAFQLLRGAASNGTDGKNDVAANDVEGLAKTIMHILVSSVDAVMRFFGDIISKVTRSLDDQVPHKITILTNETEENWPQSVKDGFVEANVPTKTSAENGTAKGAEKKTTK</sequence>
<feature type="signal peptide" evidence="2">
    <location>
        <begin position="1"/>
        <end position="24"/>
    </location>
</feature>
<evidence type="ECO:0000256" key="2">
    <source>
        <dbReference type="SAM" id="SignalP"/>
    </source>
</evidence>
<evidence type="ECO:0000313" key="3">
    <source>
        <dbReference type="EMBL" id="KAL3091383.1"/>
    </source>
</evidence>
<evidence type="ECO:0000313" key="4">
    <source>
        <dbReference type="Proteomes" id="UP001620645"/>
    </source>
</evidence>
<dbReference type="Proteomes" id="UP001620645">
    <property type="component" value="Unassembled WGS sequence"/>
</dbReference>
<protein>
    <submittedName>
        <fullName evidence="3">Uncharacterized protein</fullName>
    </submittedName>
</protein>
<keyword evidence="2" id="KW-0732">Signal</keyword>
<name>A0ABD2JL88_HETSC</name>
<proteinExistence type="predicted"/>
<accession>A0ABD2JL88</accession>
<keyword evidence="4" id="KW-1185">Reference proteome</keyword>
<dbReference type="EMBL" id="JBICCN010000132">
    <property type="protein sequence ID" value="KAL3091383.1"/>
    <property type="molecule type" value="Genomic_DNA"/>
</dbReference>
<gene>
    <name evidence="3" type="ORF">niasHS_007176</name>
</gene>
<organism evidence="3 4">
    <name type="scientific">Heterodera schachtii</name>
    <name type="common">Sugarbeet cyst nematode worm</name>
    <name type="synonym">Tylenchus schachtii</name>
    <dbReference type="NCBI Taxonomy" id="97005"/>
    <lineage>
        <taxon>Eukaryota</taxon>
        <taxon>Metazoa</taxon>
        <taxon>Ecdysozoa</taxon>
        <taxon>Nematoda</taxon>
        <taxon>Chromadorea</taxon>
        <taxon>Rhabditida</taxon>
        <taxon>Tylenchina</taxon>
        <taxon>Tylenchomorpha</taxon>
        <taxon>Tylenchoidea</taxon>
        <taxon>Heteroderidae</taxon>
        <taxon>Heteroderinae</taxon>
        <taxon>Heterodera</taxon>
    </lineage>
</organism>
<comment type="caution">
    <text evidence="3">The sequence shown here is derived from an EMBL/GenBank/DDBJ whole genome shotgun (WGS) entry which is preliminary data.</text>
</comment>
<feature type="region of interest" description="Disordered" evidence="1">
    <location>
        <begin position="130"/>
        <end position="152"/>
    </location>
</feature>
<evidence type="ECO:0000256" key="1">
    <source>
        <dbReference type="SAM" id="MobiDB-lite"/>
    </source>
</evidence>